<feature type="transmembrane region" description="Helical" evidence="1">
    <location>
        <begin position="191"/>
        <end position="208"/>
    </location>
</feature>
<sequence>MKQFFYKLGILIAMKRTSHIVPIVLFVIYCALFTILAFNPIDRPTWWVENATVWIIVGVIAVLYWRGVQFSNTAYVFMAILVYLHTIGGHYTFANVPFDLVTNFFGFERNHYDRVAHFTVGFYAFPIAEWILAKRVTTSRFVLLTYPICVLMAIAASYELIEWIYAISTNPEAGAAYLGSQGDIWDAQKDMLADTLGAFFATIFFFIQREKDINRLRK</sequence>
<protein>
    <submittedName>
        <fullName evidence="2">DUF2238 domain-containing protein</fullName>
    </submittedName>
</protein>
<dbReference type="Proteomes" id="UP000229236">
    <property type="component" value="Unassembled WGS sequence"/>
</dbReference>
<keyword evidence="1" id="KW-1133">Transmembrane helix</keyword>
<organism evidence="2 3">
    <name type="scientific">Candidatus Yonathbacteria bacterium CG_4_9_14_0_8_um_filter_46_47</name>
    <dbReference type="NCBI Taxonomy" id="1975106"/>
    <lineage>
        <taxon>Bacteria</taxon>
        <taxon>Candidatus Yonathiibacteriota</taxon>
    </lineage>
</organism>
<dbReference type="AlphaFoldDB" id="A0A2M8D6G1"/>
<reference evidence="3" key="1">
    <citation type="submission" date="2017-09" db="EMBL/GenBank/DDBJ databases">
        <title>Depth-based differentiation of microbial function through sediment-hosted aquifers and enrichment of novel symbionts in the deep terrestrial subsurface.</title>
        <authorList>
            <person name="Probst A.J."/>
            <person name="Ladd B."/>
            <person name="Jarett J.K."/>
            <person name="Geller-Mcgrath D.E."/>
            <person name="Sieber C.M.K."/>
            <person name="Emerson J.B."/>
            <person name="Anantharaman K."/>
            <person name="Thomas B.C."/>
            <person name="Malmstrom R."/>
            <person name="Stieglmeier M."/>
            <person name="Klingl A."/>
            <person name="Woyke T."/>
            <person name="Ryan C.M."/>
            <person name="Banfield J.F."/>
        </authorList>
    </citation>
    <scope>NUCLEOTIDE SEQUENCE [LARGE SCALE GENOMIC DNA]</scope>
</reference>
<comment type="caution">
    <text evidence="2">The sequence shown here is derived from an EMBL/GenBank/DDBJ whole genome shotgun (WGS) entry which is preliminary data.</text>
</comment>
<proteinExistence type="predicted"/>
<keyword evidence="1" id="KW-0812">Transmembrane</keyword>
<evidence type="ECO:0000256" key="1">
    <source>
        <dbReference type="SAM" id="Phobius"/>
    </source>
</evidence>
<accession>A0A2M8D6G1</accession>
<name>A0A2M8D6G1_9BACT</name>
<feature type="transmembrane region" description="Helical" evidence="1">
    <location>
        <begin position="20"/>
        <end position="41"/>
    </location>
</feature>
<dbReference type="EMBL" id="PFTM01000059">
    <property type="protein sequence ID" value="PJB82442.1"/>
    <property type="molecule type" value="Genomic_DNA"/>
</dbReference>
<dbReference type="InterPro" id="IPR014509">
    <property type="entry name" value="YjdF-like"/>
</dbReference>
<feature type="transmembrane region" description="Helical" evidence="1">
    <location>
        <begin position="47"/>
        <end position="65"/>
    </location>
</feature>
<dbReference type="Pfam" id="PF09997">
    <property type="entry name" value="DUF2238"/>
    <property type="match status" value="1"/>
</dbReference>
<feature type="transmembrane region" description="Helical" evidence="1">
    <location>
        <begin position="74"/>
        <end position="94"/>
    </location>
</feature>
<feature type="transmembrane region" description="Helical" evidence="1">
    <location>
        <begin position="114"/>
        <end position="132"/>
    </location>
</feature>
<dbReference type="PIRSF" id="PIRSF020606">
    <property type="entry name" value="UCP020606"/>
    <property type="match status" value="1"/>
</dbReference>
<feature type="transmembrane region" description="Helical" evidence="1">
    <location>
        <begin position="141"/>
        <end position="161"/>
    </location>
</feature>
<evidence type="ECO:0000313" key="3">
    <source>
        <dbReference type="Proteomes" id="UP000229236"/>
    </source>
</evidence>
<gene>
    <name evidence="2" type="ORF">CO088_03485</name>
</gene>
<evidence type="ECO:0000313" key="2">
    <source>
        <dbReference type="EMBL" id="PJB82442.1"/>
    </source>
</evidence>
<keyword evidence="1" id="KW-0472">Membrane</keyword>
<dbReference type="InterPro" id="IPR058534">
    <property type="entry name" value="YjdF"/>
</dbReference>